<evidence type="ECO:0000256" key="1">
    <source>
        <dbReference type="ARBA" id="ARBA00022679"/>
    </source>
</evidence>
<keyword evidence="7" id="KW-0723">Serine/threonine-protein kinase</keyword>
<keyword evidence="1" id="KW-0808">Transferase</keyword>
<keyword evidence="2 5" id="KW-0547">Nucleotide-binding</keyword>
<evidence type="ECO:0000256" key="4">
    <source>
        <dbReference type="ARBA" id="ARBA00022840"/>
    </source>
</evidence>
<evidence type="ECO:0000256" key="3">
    <source>
        <dbReference type="ARBA" id="ARBA00022777"/>
    </source>
</evidence>
<dbReference type="InterPro" id="IPR011009">
    <property type="entry name" value="Kinase-like_dom_sf"/>
</dbReference>
<dbReference type="GO" id="GO:0004674">
    <property type="term" value="F:protein serine/threonine kinase activity"/>
    <property type="evidence" value="ECO:0007669"/>
    <property type="project" value="UniProtKB-KW"/>
</dbReference>
<dbReference type="RefSeq" id="WP_248825187.1">
    <property type="nucleotide sequence ID" value="NZ_JALKFT010000012.1"/>
</dbReference>
<accession>A0ABT0JZA1</accession>
<dbReference type="Proteomes" id="UP001201873">
    <property type="component" value="Unassembled WGS sequence"/>
</dbReference>
<dbReference type="EMBL" id="JALKFT010000012">
    <property type="protein sequence ID" value="MCK9876871.1"/>
    <property type="molecule type" value="Genomic_DNA"/>
</dbReference>
<dbReference type="InterPro" id="IPR017441">
    <property type="entry name" value="Protein_kinase_ATP_BS"/>
</dbReference>
<dbReference type="PROSITE" id="PS00108">
    <property type="entry name" value="PROTEIN_KINASE_ST"/>
    <property type="match status" value="1"/>
</dbReference>
<evidence type="ECO:0000259" key="6">
    <source>
        <dbReference type="PROSITE" id="PS50011"/>
    </source>
</evidence>
<name>A0ABT0JZA1_9ACTN</name>
<protein>
    <submittedName>
        <fullName evidence="7">Serine/threonine protein kinase</fullName>
    </submittedName>
</protein>
<comment type="caution">
    <text evidence="7">The sequence shown here is derived from an EMBL/GenBank/DDBJ whole genome shotgun (WGS) entry which is preliminary data.</text>
</comment>
<sequence>MSGGGYGLGPKDPRRIGPYRVDGLLGQGGMGRVYLGRDPVGRPVAIKMIKDDLAANAEYLRRFREEAANARRIARQHTAQVLDFNIDGGSPYLVTEYVKGQTLRDRIRHGQPIVGSELDQLAFVLATALQAMHQVGLIHRDLKPENVILSSMGPRVIDFGVARVADSPHEPDRNSTFVGTLGYIAPEILDSRPATAKVDIFAWGATVAFAGTGRPTFGDGDYEQRRYRTLGQAPDLRGLEAPLRDVVERALHKSPTMRPSAADLVRVLNGGAVLGAGLDEPSAGHSGEPPAHTERELILEQEILRRMGM</sequence>
<dbReference type="Gene3D" id="1.10.510.10">
    <property type="entry name" value="Transferase(Phosphotransferase) domain 1"/>
    <property type="match status" value="1"/>
</dbReference>
<dbReference type="PROSITE" id="PS50011">
    <property type="entry name" value="PROTEIN_KINASE_DOM"/>
    <property type="match status" value="1"/>
</dbReference>
<dbReference type="PANTHER" id="PTHR43289">
    <property type="entry name" value="MITOGEN-ACTIVATED PROTEIN KINASE KINASE KINASE 20-RELATED"/>
    <property type="match status" value="1"/>
</dbReference>
<dbReference type="PANTHER" id="PTHR43289:SF34">
    <property type="entry name" value="SERINE_THREONINE-PROTEIN KINASE YBDM-RELATED"/>
    <property type="match status" value="1"/>
</dbReference>
<dbReference type="SMART" id="SM00220">
    <property type="entry name" value="S_TKc"/>
    <property type="match status" value="1"/>
</dbReference>
<keyword evidence="3 7" id="KW-0418">Kinase</keyword>
<dbReference type="CDD" id="cd14014">
    <property type="entry name" value="STKc_PknB_like"/>
    <property type="match status" value="1"/>
</dbReference>
<organism evidence="7 8">
    <name type="scientific">Frankia umida</name>
    <dbReference type="NCBI Taxonomy" id="573489"/>
    <lineage>
        <taxon>Bacteria</taxon>
        <taxon>Bacillati</taxon>
        <taxon>Actinomycetota</taxon>
        <taxon>Actinomycetes</taxon>
        <taxon>Frankiales</taxon>
        <taxon>Frankiaceae</taxon>
        <taxon>Frankia</taxon>
    </lineage>
</organism>
<dbReference type="Gene3D" id="3.30.200.20">
    <property type="entry name" value="Phosphorylase Kinase, domain 1"/>
    <property type="match status" value="1"/>
</dbReference>
<evidence type="ECO:0000313" key="8">
    <source>
        <dbReference type="Proteomes" id="UP001201873"/>
    </source>
</evidence>
<evidence type="ECO:0000256" key="2">
    <source>
        <dbReference type="ARBA" id="ARBA00022741"/>
    </source>
</evidence>
<dbReference type="PROSITE" id="PS00107">
    <property type="entry name" value="PROTEIN_KINASE_ATP"/>
    <property type="match status" value="1"/>
</dbReference>
<feature type="domain" description="Protein kinase" evidence="6">
    <location>
        <begin position="19"/>
        <end position="274"/>
    </location>
</feature>
<dbReference type="SUPFAM" id="SSF56112">
    <property type="entry name" value="Protein kinase-like (PK-like)"/>
    <property type="match status" value="1"/>
</dbReference>
<feature type="binding site" evidence="5">
    <location>
        <position position="47"/>
    </location>
    <ligand>
        <name>ATP</name>
        <dbReference type="ChEBI" id="CHEBI:30616"/>
    </ligand>
</feature>
<keyword evidence="8" id="KW-1185">Reference proteome</keyword>
<evidence type="ECO:0000313" key="7">
    <source>
        <dbReference type="EMBL" id="MCK9876871.1"/>
    </source>
</evidence>
<dbReference type="Pfam" id="PF00069">
    <property type="entry name" value="Pkinase"/>
    <property type="match status" value="1"/>
</dbReference>
<dbReference type="InterPro" id="IPR008271">
    <property type="entry name" value="Ser/Thr_kinase_AS"/>
</dbReference>
<reference evidence="7 8" key="1">
    <citation type="submission" date="2022-04" db="EMBL/GenBank/DDBJ databases">
        <title>Genome diversity in the genus Frankia.</title>
        <authorList>
            <person name="Carlos-Shanley C."/>
            <person name="Hahn D."/>
        </authorList>
    </citation>
    <scope>NUCLEOTIDE SEQUENCE [LARGE SCALE GENOMIC DNA]</scope>
    <source>
        <strain evidence="7 8">Ag45/Mut15</strain>
    </source>
</reference>
<evidence type="ECO:0000256" key="5">
    <source>
        <dbReference type="PROSITE-ProRule" id="PRU10141"/>
    </source>
</evidence>
<proteinExistence type="predicted"/>
<keyword evidence="4 5" id="KW-0067">ATP-binding</keyword>
<gene>
    <name evidence="7" type="ORF">MXD59_13955</name>
</gene>
<dbReference type="InterPro" id="IPR000719">
    <property type="entry name" value="Prot_kinase_dom"/>
</dbReference>